<feature type="transmembrane region" description="Helical" evidence="1">
    <location>
        <begin position="30"/>
        <end position="50"/>
    </location>
</feature>
<proteinExistence type="predicted"/>
<keyword evidence="1" id="KW-0472">Membrane</keyword>
<sequence length="88" mass="9838">MGVDLLPGEHVLWRGRPVARAVFLRQDLRWIWFSLKFDALTALAVVFVLVDRSLDFGDIWVVGLAVFVGPEVARFVEPLLGECIQSAA</sequence>
<accession>A0ABV8BVJ4</accession>
<organism evidence="2 3">
    <name type="scientific">Lentzea rhizosphaerae</name>
    <dbReference type="NCBI Taxonomy" id="2041025"/>
    <lineage>
        <taxon>Bacteria</taxon>
        <taxon>Bacillati</taxon>
        <taxon>Actinomycetota</taxon>
        <taxon>Actinomycetes</taxon>
        <taxon>Pseudonocardiales</taxon>
        <taxon>Pseudonocardiaceae</taxon>
        <taxon>Lentzea</taxon>
    </lineage>
</organism>
<keyword evidence="1" id="KW-0812">Transmembrane</keyword>
<gene>
    <name evidence="2" type="ORF">ACFOWZ_21705</name>
</gene>
<evidence type="ECO:0000313" key="3">
    <source>
        <dbReference type="Proteomes" id="UP001595690"/>
    </source>
</evidence>
<evidence type="ECO:0000313" key="2">
    <source>
        <dbReference type="EMBL" id="MFC3894100.1"/>
    </source>
</evidence>
<evidence type="ECO:0000256" key="1">
    <source>
        <dbReference type="SAM" id="Phobius"/>
    </source>
</evidence>
<dbReference type="EMBL" id="JBHRZI010000017">
    <property type="protein sequence ID" value="MFC3894100.1"/>
    <property type="molecule type" value="Genomic_DNA"/>
</dbReference>
<dbReference type="Proteomes" id="UP001595690">
    <property type="component" value="Unassembled WGS sequence"/>
</dbReference>
<keyword evidence="1" id="KW-1133">Transmembrane helix</keyword>
<keyword evidence="3" id="KW-1185">Reference proteome</keyword>
<dbReference type="RefSeq" id="WP_382375233.1">
    <property type="nucleotide sequence ID" value="NZ_JBHRZI010000017.1"/>
</dbReference>
<reference evidence="3" key="1">
    <citation type="journal article" date="2019" name="Int. J. Syst. Evol. Microbiol.">
        <title>The Global Catalogue of Microorganisms (GCM) 10K type strain sequencing project: providing services to taxonomists for standard genome sequencing and annotation.</title>
        <authorList>
            <consortium name="The Broad Institute Genomics Platform"/>
            <consortium name="The Broad Institute Genome Sequencing Center for Infectious Disease"/>
            <person name="Wu L."/>
            <person name="Ma J."/>
        </authorList>
    </citation>
    <scope>NUCLEOTIDE SEQUENCE [LARGE SCALE GENOMIC DNA]</scope>
    <source>
        <strain evidence="3">CGMCC 4.7405</strain>
    </source>
</reference>
<comment type="caution">
    <text evidence="2">The sequence shown here is derived from an EMBL/GenBank/DDBJ whole genome shotgun (WGS) entry which is preliminary data.</text>
</comment>
<protein>
    <submittedName>
        <fullName evidence="2">Uncharacterized protein</fullName>
    </submittedName>
</protein>
<name>A0ABV8BVJ4_9PSEU</name>